<evidence type="ECO:0000256" key="12">
    <source>
        <dbReference type="ARBA" id="ARBA00023201"/>
    </source>
</evidence>
<evidence type="ECO:0000259" key="16">
    <source>
        <dbReference type="Pfam" id="PF00999"/>
    </source>
</evidence>
<keyword evidence="11 15" id="KW-0472">Membrane</keyword>
<comment type="similarity">
    <text evidence="3 13">Belongs to the monovalent cation:proton antiporter 1 (CPA1) transporter (TC 2.A.36) family.</text>
</comment>
<keyword evidence="9" id="KW-0915">Sodium</keyword>
<evidence type="ECO:0000256" key="2">
    <source>
        <dbReference type="ARBA" id="ARBA00004651"/>
    </source>
</evidence>
<dbReference type="PANTHER" id="PTHR10110:SF187">
    <property type="entry name" value="SODIUM_HYDROGEN EXCHANGER"/>
    <property type="match status" value="1"/>
</dbReference>
<dbReference type="PRINTS" id="PR01084">
    <property type="entry name" value="NAHEXCHNGR"/>
</dbReference>
<evidence type="ECO:0000256" key="11">
    <source>
        <dbReference type="ARBA" id="ARBA00023136"/>
    </source>
</evidence>
<evidence type="ECO:0000256" key="7">
    <source>
        <dbReference type="ARBA" id="ARBA00022753"/>
    </source>
</evidence>
<dbReference type="Gene3D" id="6.10.140.1330">
    <property type="match status" value="1"/>
</dbReference>
<dbReference type="InterPro" id="IPR002090">
    <property type="entry name" value="NHE-6/7/9"/>
</dbReference>
<keyword evidence="17" id="KW-1185">Reference proteome</keyword>
<dbReference type="PRINTS" id="PR01088">
    <property type="entry name" value="NAHEXCHNGR6"/>
</dbReference>
<gene>
    <name evidence="18" type="primary">LOC107072474</name>
</gene>
<evidence type="ECO:0000256" key="15">
    <source>
        <dbReference type="SAM" id="Phobius"/>
    </source>
</evidence>
<organism evidence="17 18">
    <name type="scientific">Polistes dominula</name>
    <name type="common">European paper wasp</name>
    <name type="synonym">Vespa dominula</name>
    <dbReference type="NCBI Taxonomy" id="743375"/>
    <lineage>
        <taxon>Eukaryota</taxon>
        <taxon>Metazoa</taxon>
        <taxon>Ecdysozoa</taxon>
        <taxon>Arthropoda</taxon>
        <taxon>Hexapoda</taxon>
        <taxon>Insecta</taxon>
        <taxon>Pterygota</taxon>
        <taxon>Neoptera</taxon>
        <taxon>Endopterygota</taxon>
        <taxon>Hymenoptera</taxon>
        <taxon>Apocrita</taxon>
        <taxon>Aculeata</taxon>
        <taxon>Vespoidea</taxon>
        <taxon>Vespidae</taxon>
        <taxon>Polistinae</taxon>
        <taxon>Polistini</taxon>
        <taxon>Polistes</taxon>
    </lineage>
</organism>
<evidence type="ECO:0000256" key="4">
    <source>
        <dbReference type="ARBA" id="ARBA00022448"/>
    </source>
</evidence>
<evidence type="ECO:0000256" key="3">
    <source>
        <dbReference type="ARBA" id="ARBA00007367"/>
    </source>
</evidence>
<feature type="compositionally biased region" description="Acidic residues" evidence="14">
    <location>
        <begin position="634"/>
        <end position="643"/>
    </location>
</feature>
<feature type="transmembrane region" description="Helical" evidence="15">
    <location>
        <begin position="392"/>
        <end position="414"/>
    </location>
</feature>
<evidence type="ECO:0000256" key="14">
    <source>
        <dbReference type="SAM" id="MobiDB-lite"/>
    </source>
</evidence>
<evidence type="ECO:0000256" key="9">
    <source>
        <dbReference type="ARBA" id="ARBA00023053"/>
    </source>
</evidence>
<proteinExistence type="inferred from homology"/>
<evidence type="ECO:0000256" key="6">
    <source>
        <dbReference type="ARBA" id="ARBA00022692"/>
    </source>
</evidence>
<evidence type="ECO:0000256" key="1">
    <source>
        <dbReference type="ARBA" id="ARBA00004195"/>
    </source>
</evidence>
<feature type="transmembrane region" description="Helical" evidence="15">
    <location>
        <begin position="426"/>
        <end position="451"/>
    </location>
</feature>
<evidence type="ECO:0000313" key="18">
    <source>
        <dbReference type="RefSeq" id="XP_015187938.1"/>
    </source>
</evidence>
<feature type="transmembrane region" description="Helical" evidence="15">
    <location>
        <begin position="47"/>
        <end position="64"/>
    </location>
</feature>
<dbReference type="InterPro" id="IPR006153">
    <property type="entry name" value="Cation/H_exchanger_TM"/>
</dbReference>
<dbReference type="RefSeq" id="XP_015187938.1">
    <property type="nucleotide sequence ID" value="XM_015332452.1"/>
</dbReference>
<protein>
    <recommendedName>
        <fullName evidence="13">Sodium/hydrogen exchanger</fullName>
    </recommendedName>
</protein>
<keyword evidence="13" id="KW-0050">Antiport</keyword>
<keyword evidence="7" id="KW-0967">Endosome</keyword>
<feature type="domain" description="Cation/H+ exchanger transmembrane" evidence="16">
    <location>
        <begin position="56"/>
        <end position="515"/>
    </location>
</feature>
<keyword evidence="12 13" id="KW-0739">Sodium transport</keyword>
<dbReference type="PANTHER" id="PTHR10110">
    <property type="entry name" value="SODIUM/HYDROGEN EXCHANGER"/>
    <property type="match status" value="1"/>
</dbReference>
<name>A0ABM1J650_POLDO</name>
<dbReference type="GeneID" id="107072474"/>
<feature type="transmembrane region" description="Helical" evidence="15">
    <location>
        <begin position="307"/>
        <end position="328"/>
    </location>
</feature>
<dbReference type="Pfam" id="PF00999">
    <property type="entry name" value="Na_H_Exchanger"/>
    <property type="match status" value="1"/>
</dbReference>
<keyword evidence="4 13" id="KW-0813">Transport</keyword>
<keyword evidence="5" id="KW-1003">Cell membrane</keyword>
<comment type="subcellular location">
    <subcellularLocation>
        <location evidence="2">Cell membrane</location>
        <topology evidence="2">Multi-pass membrane protein</topology>
    </subcellularLocation>
    <subcellularLocation>
        <location evidence="1">Recycling endosome membrane</location>
        <topology evidence="1">Multi-pass membrane protein</topology>
    </subcellularLocation>
</comment>
<reference evidence="18" key="1">
    <citation type="submission" date="2025-08" db="UniProtKB">
        <authorList>
            <consortium name="RefSeq"/>
        </authorList>
    </citation>
    <scope>IDENTIFICATION</scope>
    <source>
        <tissue evidence="18">Whole body</tissue>
    </source>
</reference>
<feature type="region of interest" description="Disordered" evidence="14">
    <location>
        <begin position="617"/>
        <end position="643"/>
    </location>
</feature>
<dbReference type="InterPro" id="IPR004709">
    <property type="entry name" value="NaH_exchanger"/>
</dbReference>
<feature type="transmembrane region" description="Helical" evidence="15">
    <location>
        <begin position="193"/>
        <end position="216"/>
    </location>
</feature>
<keyword evidence="10 13" id="KW-0406">Ion transport</keyword>
<evidence type="ECO:0000256" key="8">
    <source>
        <dbReference type="ARBA" id="ARBA00022989"/>
    </source>
</evidence>
<dbReference type="Proteomes" id="UP000694924">
    <property type="component" value="Unplaced"/>
</dbReference>
<keyword evidence="8 15" id="KW-1133">Transmembrane helix</keyword>
<feature type="transmembrane region" description="Helical" evidence="15">
    <location>
        <begin position="164"/>
        <end position="181"/>
    </location>
</feature>
<evidence type="ECO:0000256" key="5">
    <source>
        <dbReference type="ARBA" id="ARBA00022475"/>
    </source>
</evidence>
<evidence type="ECO:0000313" key="17">
    <source>
        <dbReference type="Proteomes" id="UP000694924"/>
    </source>
</evidence>
<dbReference type="NCBIfam" id="TIGR00840">
    <property type="entry name" value="b_cpa1"/>
    <property type="match status" value="1"/>
</dbReference>
<dbReference type="InterPro" id="IPR018422">
    <property type="entry name" value="Cation/H_exchanger_CPA1"/>
</dbReference>
<feature type="transmembrane region" description="Helical" evidence="15">
    <location>
        <begin position="361"/>
        <end position="380"/>
    </location>
</feature>
<feature type="transmembrane region" description="Helical" evidence="15">
    <location>
        <begin position="489"/>
        <end position="508"/>
    </location>
</feature>
<sequence>MAVECGIRILFYIIFSVFILNSCDGAATDIELDAKAQLLHRLDSLNLLLYTFLLILTVLTIWTFKHRRLRFLHETGLAVIYGLIIGAIIRYGFTTNSAILHMPVVPDNSSKYNQSVPPDTLWLRFPEDKGGGLIKNKTFAYTFRGEIYKEDNEIDLKATFDPEIFFNIILPPIIFHAGYSLKRKYFFRNLGAILMYALLGTSISAFVIGALMYAFIQLIPHLSTSFTFLDTLYFGALISPTDPLTIISIFNDLHVDVNLYALVFGESVLNDAVAIVLSGSIQNYAERYQSGSGGFETVAFFQAFGDFVGIFSLSLFIGATMGCITALLTKFTRVRDFPLLESALFVLMSYSTFLIAEASDLTGVVAVLFCGICQAHYTYNNLSPDSRQRTKHLFELLNFLAENFIFSYIGVSMFTFPKHHFDPGFIFAGFLCALLGRAANVYPLSFILNLARKPKISMNYQHMLFFAGLRGAMSFALAIRNTVSDARQAMLTTTSLIVILTVILQGGATTQFLSWFNIPVGVDEEIEGLSQNGVRNDGSVPTGAKPNEKALLARIWGDFDTRYMKPLLTHSRPTLLETLPVCCGPLARILTTTQQMTQDDVSRKIDSDSDFCLEDREMERRRMNVQPRKRNHDDDDEDDDDEDLRIIGMEGFIPLRTL</sequence>
<accession>A0ABM1J650</accession>
<feature type="transmembrane region" description="Helical" evidence="15">
    <location>
        <begin position="9"/>
        <end position="27"/>
    </location>
</feature>
<evidence type="ECO:0000256" key="10">
    <source>
        <dbReference type="ARBA" id="ARBA00023065"/>
    </source>
</evidence>
<evidence type="ECO:0000256" key="13">
    <source>
        <dbReference type="RuleBase" id="RU003722"/>
    </source>
</evidence>
<keyword evidence="6 13" id="KW-0812">Transmembrane</keyword>
<feature type="transmembrane region" description="Helical" evidence="15">
    <location>
        <begin position="76"/>
        <end position="93"/>
    </location>
</feature>